<accession>A0A7S2BYF1</accession>
<dbReference type="GO" id="GO:0030007">
    <property type="term" value="P:intracellular potassium ion homeostasis"/>
    <property type="evidence" value="ECO:0007669"/>
    <property type="project" value="TreeGrafter"/>
</dbReference>
<name>A0A7S2BYF1_9STRA</name>
<dbReference type="SUPFAM" id="SSF81665">
    <property type="entry name" value="Calcium ATPase, transmembrane domain M"/>
    <property type="match status" value="1"/>
</dbReference>
<evidence type="ECO:0000256" key="2">
    <source>
        <dbReference type="ARBA" id="ARBA00022475"/>
    </source>
</evidence>
<dbReference type="EMBL" id="HBGT01013278">
    <property type="protein sequence ID" value="CAD9409826.1"/>
    <property type="molecule type" value="Transcribed_RNA"/>
</dbReference>
<dbReference type="Pfam" id="PF00689">
    <property type="entry name" value="Cation_ATPase_C"/>
    <property type="match status" value="1"/>
</dbReference>
<dbReference type="PROSITE" id="PS51257">
    <property type="entry name" value="PROKAR_LIPOPROTEIN"/>
    <property type="match status" value="1"/>
</dbReference>
<dbReference type="Gene3D" id="1.20.1110.10">
    <property type="entry name" value="Calcium-transporting ATPase, transmembrane domain"/>
    <property type="match status" value="2"/>
</dbReference>
<dbReference type="AlphaFoldDB" id="A0A7S2BYF1"/>
<evidence type="ECO:0000313" key="5">
    <source>
        <dbReference type="EMBL" id="CAD9409826.1"/>
    </source>
</evidence>
<dbReference type="PANTHER" id="PTHR43294">
    <property type="entry name" value="SODIUM/POTASSIUM-TRANSPORTING ATPASE SUBUNIT ALPHA"/>
    <property type="match status" value="1"/>
</dbReference>
<comment type="subcellular location">
    <subcellularLocation>
        <location evidence="1">Cell membrane</location>
        <topology evidence="1">Multi-pass membrane protein</topology>
    </subcellularLocation>
</comment>
<dbReference type="InterPro" id="IPR023298">
    <property type="entry name" value="ATPase_P-typ_TM_dom_sf"/>
</dbReference>
<organism evidence="5">
    <name type="scientific">Florenciella parvula</name>
    <dbReference type="NCBI Taxonomy" id="236787"/>
    <lineage>
        <taxon>Eukaryota</taxon>
        <taxon>Sar</taxon>
        <taxon>Stramenopiles</taxon>
        <taxon>Ochrophyta</taxon>
        <taxon>Dictyochophyceae</taxon>
        <taxon>Florenciellales</taxon>
        <taxon>Florenciella</taxon>
    </lineage>
</organism>
<dbReference type="GO" id="GO:0005886">
    <property type="term" value="C:plasma membrane"/>
    <property type="evidence" value="ECO:0007669"/>
    <property type="project" value="UniProtKB-SubCell"/>
</dbReference>
<feature type="transmembrane region" description="Helical" evidence="3">
    <location>
        <begin position="20"/>
        <end position="41"/>
    </location>
</feature>
<evidence type="ECO:0000256" key="1">
    <source>
        <dbReference type="ARBA" id="ARBA00004651"/>
    </source>
</evidence>
<dbReference type="GO" id="GO:0036376">
    <property type="term" value="P:sodium ion export across plasma membrane"/>
    <property type="evidence" value="ECO:0007669"/>
    <property type="project" value="TreeGrafter"/>
</dbReference>
<dbReference type="PANTHER" id="PTHR43294:SF21">
    <property type="entry name" value="CATION TRANSPORTING ATPASE"/>
    <property type="match status" value="1"/>
</dbReference>
<gene>
    <name evidence="5" type="ORF">FPAR1323_LOCUS7122</name>
</gene>
<dbReference type="GO" id="GO:1990573">
    <property type="term" value="P:potassium ion import across plasma membrane"/>
    <property type="evidence" value="ECO:0007669"/>
    <property type="project" value="TreeGrafter"/>
</dbReference>
<reference evidence="5" key="1">
    <citation type="submission" date="2021-01" db="EMBL/GenBank/DDBJ databases">
        <authorList>
            <person name="Corre E."/>
            <person name="Pelletier E."/>
            <person name="Niang G."/>
            <person name="Scheremetjew M."/>
            <person name="Finn R."/>
            <person name="Kale V."/>
            <person name="Holt S."/>
            <person name="Cochrane G."/>
            <person name="Meng A."/>
            <person name="Brown T."/>
            <person name="Cohen L."/>
        </authorList>
    </citation>
    <scope>NUCLEOTIDE SEQUENCE</scope>
    <source>
        <strain evidence="5">RCC1693</strain>
    </source>
</reference>
<proteinExistence type="predicted"/>
<evidence type="ECO:0000256" key="3">
    <source>
        <dbReference type="SAM" id="Phobius"/>
    </source>
</evidence>
<keyword evidence="3" id="KW-0812">Transmembrane</keyword>
<keyword evidence="3" id="KW-1133">Transmembrane helix</keyword>
<sequence>MARDPRNTYLEQLLTGKMFFFSFFQLGMVQACAGFYAYLVAMNDYGYPPHLMLRSGDSDYWGNYPLYCQFVGGQYVNTAGEVDHTRYPGNHPPTFEYPLWDEGDAGYVKECVFPIKNVLGRDSNPNSRYMKYVNSEFMTDLRKEGYDTEFKVATAISYDHNTGEGGADMVSIEAIEALQAAGYYEYTPWKARVSGFWNSKWLAYDIVGGVSESFADSQIPTSKINLDDAEYEEKKKLKAKKKLEALSGGPSLATHEVRLYFNKMSLGLWSICLQDWTMGKTQGAVWYAQTEQLESVYGWNATKSSSSNCSVPGSMVVGSQESAPLMRKLKKGQEIGEGTGVAFTEALFCNGDRSYDRMLAKHGITWDYHHGRWRVDFSDVNGPYALQYPLTDREKDDLKTKAQNCWKLDDHPNQVQYCKDTCSTTCEKVPGVDRANTTIWEGGDGYDVKQCFSISSRMSQREALYQARTAFAVAIVICQLFAAATVKTRWQSVTTLGMDNTYINFGIVIGCITLAYAVYTPILNNVIQTRPIRFTHWLPGIPWAFVIIAFDEVRKFTMRITSRVNLKTGKIEKGWVEKNSMY</sequence>
<keyword evidence="2" id="KW-1003">Cell membrane</keyword>
<dbReference type="GO" id="GO:0006883">
    <property type="term" value="P:intracellular sodium ion homeostasis"/>
    <property type="evidence" value="ECO:0007669"/>
    <property type="project" value="TreeGrafter"/>
</dbReference>
<protein>
    <recommendedName>
        <fullName evidence="4">Cation-transporting P-type ATPase C-terminal domain-containing protein</fullName>
    </recommendedName>
</protein>
<dbReference type="InterPro" id="IPR050510">
    <property type="entry name" value="Cation_transp_ATPase_P-type"/>
</dbReference>
<dbReference type="GO" id="GO:1902600">
    <property type="term" value="P:proton transmembrane transport"/>
    <property type="evidence" value="ECO:0007669"/>
    <property type="project" value="TreeGrafter"/>
</dbReference>
<feature type="domain" description="Cation-transporting P-type ATPase C-terminal" evidence="4">
    <location>
        <begin position="459"/>
        <end position="556"/>
    </location>
</feature>
<dbReference type="InterPro" id="IPR006068">
    <property type="entry name" value="ATPase_P-typ_cation-transptr_C"/>
</dbReference>
<evidence type="ECO:0000259" key="4">
    <source>
        <dbReference type="Pfam" id="PF00689"/>
    </source>
</evidence>
<feature type="transmembrane region" description="Helical" evidence="3">
    <location>
        <begin position="502"/>
        <end position="522"/>
    </location>
</feature>
<feature type="transmembrane region" description="Helical" evidence="3">
    <location>
        <begin position="463"/>
        <end position="482"/>
    </location>
</feature>
<dbReference type="GO" id="GO:0005391">
    <property type="term" value="F:P-type sodium:potassium-exchanging transporter activity"/>
    <property type="evidence" value="ECO:0007669"/>
    <property type="project" value="TreeGrafter"/>
</dbReference>
<keyword evidence="3" id="KW-0472">Membrane</keyword>